<name>A0A0K1PFZ0_9BACT</name>
<feature type="region of interest" description="Disordered" evidence="1">
    <location>
        <begin position="21"/>
        <end position="40"/>
    </location>
</feature>
<sequence>MVGRLGGPVALNLGWVCAHASSSRVSSGARGASPGAPSVE</sequence>
<proteinExistence type="predicted"/>
<evidence type="ECO:0000313" key="3">
    <source>
        <dbReference type="Proteomes" id="UP000055590"/>
    </source>
</evidence>
<gene>
    <name evidence="2" type="ORF">AKJ08_2809</name>
</gene>
<reference evidence="2 3" key="1">
    <citation type="submission" date="2015-08" db="EMBL/GenBank/DDBJ databases">
        <authorList>
            <person name="Babu N.S."/>
            <person name="Beckwith C.J."/>
            <person name="Beseler K.G."/>
            <person name="Brison A."/>
            <person name="Carone J.V."/>
            <person name="Caskin T.P."/>
            <person name="Diamond M."/>
            <person name="Durham M.E."/>
            <person name="Foxe J.M."/>
            <person name="Go M."/>
            <person name="Henderson B.A."/>
            <person name="Jones I.B."/>
            <person name="McGettigan J.A."/>
            <person name="Micheletti S.J."/>
            <person name="Nasrallah M.E."/>
            <person name="Ortiz D."/>
            <person name="Piller C.R."/>
            <person name="Privatt S.R."/>
            <person name="Schneider S.L."/>
            <person name="Sharp S."/>
            <person name="Smith T.C."/>
            <person name="Stanton J.D."/>
            <person name="Ullery H.E."/>
            <person name="Wilson R.J."/>
            <person name="Serrano M.G."/>
            <person name="Buck G."/>
            <person name="Lee V."/>
            <person name="Wang Y."/>
            <person name="Carvalho R."/>
            <person name="Voegtly L."/>
            <person name="Shi R."/>
            <person name="Duckworth R."/>
            <person name="Johnson A."/>
            <person name="Loviza R."/>
            <person name="Walstead R."/>
            <person name="Shah Z."/>
            <person name="Kiflezghi M."/>
            <person name="Wade K."/>
            <person name="Ball S.L."/>
            <person name="Bradley K.W."/>
            <person name="Asai D.J."/>
            <person name="Bowman C.A."/>
            <person name="Russell D.A."/>
            <person name="Pope W.H."/>
            <person name="Jacobs-Sera D."/>
            <person name="Hendrix R.W."/>
            <person name="Hatfull G.F."/>
        </authorList>
    </citation>
    <scope>NUCLEOTIDE SEQUENCE [LARGE SCALE GENOMIC DNA]</scope>
    <source>
        <strain evidence="2 3">DSM 27710</strain>
    </source>
</reference>
<keyword evidence="3" id="KW-1185">Reference proteome</keyword>
<protein>
    <submittedName>
        <fullName evidence="2">Uncharacterized protein</fullName>
    </submittedName>
</protein>
<accession>A0A0K1PFZ0</accession>
<dbReference type="EMBL" id="CP012332">
    <property type="protein sequence ID" value="AKU92422.1"/>
    <property type="molecule type" value="Genomic_DNA"/>
</dbReference>
<evidence type="ECO:0000256" key="1">
    <source>
        <dbReference type="SAM" id="MobiDB-lite"/>
    </source>
</evidence>
<dbReference type="Proteomes" id="UP000055590">
    <property type="component" value="Chromosome"/>
</dbReference>
<dbReference type="STRING" id="1391653.AKJ08_2809"/>
<dbReference type="AlphaFoldDB" id="A0A0K1PFZ0"/>
<organism evidence="2 3">
    <name type="scientific">Vulgatibacter incomptus</name>
    <dbReference type="NCBI Taxonomy" id="1391653"/>
    <lineage>
        <taxon>Bacteria</taxon>
        <taxon>Pseudomonadati</taxon>
        <taxon>Myxococcota</taxon>
        <taxon>Myxococcia</taxon>
        <taxon>Myxococcales</taxon>
        <taxon>Cystobacterineae</taxon>
        <taxon>Vulgatibacteraceae</taxon>
        <taxon>Vulgatibacter</taxon>
    </lineage>
</organism>
<dbReference type="KEGG" id="vin:AKJ08_2809"/>
<evidence type="ECO:0000313" key="2">
    <source>
        <dbReference type="EMBL" id="AKU92422.1"/>
    </source>
</evidence>